<dbReference type="Proteomes" id="UP000277094">
    <property type="component" value="Unassembled WGS sequence"/>
</dbReference>
<feature type="domain" description="HTH tetR-type" evidence="6">
    <location>
        <begin position="209"/>
        <end position="269"/>
    </location>
</feature>
<name>A0A3N0DZS7_9ACTN</name>
<keyword evidence="1" id="KW-0805">Transcription regulation</keyword>
<evidence type="ECO:0000313" key="8">
    <source>
        <dbReference type="Proteomes" id="UP000277094"/>
    </source>
</evidence>
<comment type="caution">
    <text evidence="7">The sequence shown here is derived from an EMBL/GenBank/DDBJ whole genome shotgun (WGS) entry which is preliminary data.</text>
</comment>
<feature type="DNA-binding region" description="H-T-H motif" evidence="4">
    <location>
        <begin position="232"/>
        <end position="251"/>
    </location>
</feature>
<dbReference type="AlphaFoldDB" id="A0A3N0DZS7"/>
<evidence type="ECO:0000256" key="3">
    <source>
        <dbReference type="ARBA" id="ARBA00023163"/>
    </source>
</evidence>
<proteinExistence type="predicted"/>
<evidence type="ECO:0000256" key="5">
    <source>
        <dbReference type="SAM" id="MobiDB-lite"/>
    </source>
</evidence>
<evidence type="ECO:0000256" key="4">
    <source>
        <dbReference type="PROSITE-ProRule" id="PRU00335"/>
    </source>
</evidence>
<feature type="domain" description="HTH tetR-type" evidence="6">
    <location>
        <begin position="19"/>
        <end position="79"/>
    </location>
</feature>
<dbReference type="Pfam" id="PF00440">
    <property type="entry name" value="TetR_N"/>
    <property type="match status" value="2"/>
</dbReference>
<evidence type="ECO:0000259" key="6">
    <source>
        <dbReference type="PROSITE" id="PS50977"/>
    </source>
</evidence>
<gene>
    <name evidence="7" type="ORF">EFL95_01655</name>
</gene>
<dbReference type="InterPro" id="IPR009057">
    <property type="entry name" value="Homeodomain-like_sf"/>
</dbReference>
<protein>
    <submittedName>
        <fullName evidence="7">TetR/AcrR family transcriptional regulator</fullName>
    </submittedName>
</protein>
<dbReference type="PANTHER" id="PTHR30055">
    <property type="entry name" value="HTH-TYPE TRANSCRIPTIONAL REGULATOR RUTR"/>
    <property type="match status" value="1"/>
</dbReference>
<dbReference type="PRINTS" id="PR00455">
    <property type="entry name" value="HTHTETR"/>
</dbReference>
<dbReference type="PANTHER" id="PTHR30055:SF234">
    <property type="entry name" value="HTH-TYPE TRANSCRIPTIONAL REGULATOR BETI"/>
    <property type="match status" value="1"/>
</dbReference>
<evidence type="ECO:0000256" key="2">
    <source>
        <dbReference type="ARBA" id="ARBA00023125"/>
    </source>
</evidence>
<dbReference type="RefSeq" id="WP_123232314.1">
    <property type="nucleotide sequence ID" value="NZ_RJSG01000001.1"/>
</dbReference>
<dbReference type="GO" id="GO:0003700">
    <property type="term" value="F:DNA-binding transcription factor activity"/>
    <property type="evidence" value="ECO:0007669"/>
    <property type="project" value="TreeGrafter"/>
</dbReference>
<accession>A0A3N0DZS7</accession>
<feature type="region of interest" description="Disordered" evidence="5">
    <location>
        <begin position="1"/>
        <end position="22"/>
    </location>
</feature>
<feature type="DNA-binding region" description="H-T-H motif" evidence="4">
    <location>
        <begin position="42"/>
        <end position="61"/>
    </location>
</feature>
<evidence type="ECO:0000256" key="1">
    <source>
        <dbReference type="ARBA" id="ARBA00023015"/>
    </source>
</evidence>
<evidence type="ECO:0000313" key="7">
    <source>
        <dbReference type="EMBL" id="RNL81109.1"/>
    </source>
</evidence>
<dbReference type="Gene3D" id="1.10.357.10">
    <property type="entry name" value="Tetracycline Repressor, domain 2"/>
    <property type="match status" value="2"/>
</dbReference>
<dbReference type="GO" id="GO:0000976">
    <property type="term" value="F:transcription cis-regulatory region binding"/>
    <property type="evidence" value="ECO:0007669"/>
    <property type="project" value="TreeGrafter"/>
</dbReference>
<dbReference type="OrthoDB" id="3767959at2"/>
<organism evidence="7 8">
    <name type="scientific">Nocardioides marmorisolisilvae</name>
    <dbReference type="NCBI Taxonomy" id="1542737"/>
    <lineage>
        <taxon>Bacteria</taxon>
        <taxon>Bacillati</taxon>
        <taxon>Actinomycetota</taxon>
        <taxon>Actinomycetes</taxon>
        <taxon>Propionibacteriales</taxon>
        <taxon>Nocardioidaceae</taxon>
        <taxon>Nocardioides</taxon>
    </lineage>
</organism>
<dbReference type="Gene3D" id="1.10.10.60">
    <property type="entry name" value="Homeodomain-like"/>
    <property type="match status" value="2"/>
</dbReference>
<reference evidence="7 8" key="1">
    <citation type="submission" date="2018-11" db="EMBL/GenBank/DDBJ databases">
        <authorList>
            <person name="Li F."/>
        </authorList>
    </citation>
    <scope>NUCLEOTIDE SEQUENCE [LARGE SCALE GENOMIC DNA]</scope>
    <source>
        <strain evidence="7 8">KIS18-7</strain>
    </source>
</reference>
<dbReference type="InterPro" id="IPR001647">
    <property type="entry name" value="HTH_TetR"/>
</dbReference>
<keyword evidence="8" id="KW-1185">Reference proteome</keyword>
<sequence length="389" mass="42765">MTSNDAALLPVTPRGTRPRNRRDQIRSAAAALFYERGYEQVSIADVAESVNVGPSALYRHFSGKADLLFEAIDQIIGAFADMVADLPDRNLEGIARTAARTAIAYRPLGVLWQREARNLPEAQLAVLRRNLRDAVLTLAGTLREIRPELDRDQAEFLAACGVNAMSSISFHRLEVTEELLTDLATRVLSYGFTGPEAPDHVRRELPAPASRREEIADAAAALFARHGYDAVGVDDIGAAVGIAGPSIYSHFTSKQDLLFSSLGRAYGLLQGSLADALETSAPTAEVLHRVLDSYVDMTYDHSDLVTNLIAESRNLGDEYQETAQKAQLGYIGQWVSLIHELRPDEDAVESRIKVQSAQMMANSVSRTLYLRSRPGFRRDLGEICWLLLA</sequence>
<dbReference type="EMBL" id="RJSG01000001">
    <property type="protein sequence ID" value="RNL81109.1"/>
    <property type="molecule type" value="Genomic_DNA"/>
</dbReference>
<keyword evidence="2 4" id="KW-0238">DNA-binding</keyword>
<dbReference type="SUPFAM" id="SSF46689">
    <property type="entry name" value="Homeodomain-like"/>
    <property type="match status" value="2"/>
</dbReference>
<keyword evidence="3" id="KW-0804">Transcription</keyword>
<dbReference type="PROSITE" id="PS50977">
    <property type="entry name" value="HTH_TETR_2"/>
    <property type="match status" value="2"/>
</dbReference>
<dbReference type="InterPro" id="IPR050109">
    <property type="entry name" value="HTH-type_TetR-like_transc_reg"/>
</dbReference>